<dbReference type="PANTHER" id="PTHR32191">
    <property type="entry name" value="TETRASPANIN-8-RELATED"/>
    <property type="match status" value="1"/>
</dbReference>
<dbReference type="GO" id="GO:0016020">
    <property type="term" value="C:membrane"/>
    <property type="evidence" value="ECO:0007669"/>
    <property type="project" value="UniProtKB-SubCell"/>
</dbReference>
<dbReference type="Pfam" id="PF00335">
    <property type="entry name" value="Tetraspanin"/>
    <property type="match status" value="1"/>
</dbReference>
<name>A0A8T1NWR5_CARIL</name>
<keyword evidence="8" id="KW-1185">Reference proteome</keyword>
<comment type="subcellular location">
    <subcellularLocation>
        <location evidence="1">Membrane</location>
        <topology evidence="1">Multi-pass membrane protein</topology>
    </subcellularLocation>
</comment>
<evidence type="ECO:0000256" key="2">
    <source>
        <dbReference type="ARBA" id="ARBA00006840"/>
    </source>
</evidence>
<proteinExistence type="inferred from homology"/>
<feature type="transmembrane region" description="Helical" evidence="6">
    <location>
        <begin position="232"/>
        <end position="255"/>
    </location>
</feature>
<keyword evidence="3 6" id="KW-0812">Transmembrane</keyword>
<evidence type="ECO:0000256" key="1">
    <source>
        <dbReference type="ARBA" id="ARBA00004141"/>
    </source>
</evidence>
<dbReference type="InterPro" id="IPR018499">
    <property type="entry name" value="Tetraspanin/Peripherin"/>
</dbReference>
<organism evidence="7 8">
    <name type="scientific">Carya illinoinensis</name>
    <name type="common">Pecan</name>
    <dbReference type="NCBI Taxonomy" id="32201"/>
    <lineage>
        <taxon>Eukaryota</taxon>
        <taxon>Viridiplantae</taxon>
        <taxon>Streptophyta</taxon>
        <taxon>Embryophyta</taxon>
        <taxon>Tracheophyta</taxon>
        <taxon>Spermatophyta</taxon>
        <taxon>Magnoliopsida</taxon>
        <taxon>eudicotyledons</taxon>
        <taxon>Gunneridae</taxon>
        <taxon>Pentapetalae</taxon>
        <taxon>rosids</taxon>
        <taxon>fabids</taxon>
        <taxon>Fagales</taxon>
        <taxon>Juglandaceae</taxon>
        <taxon>Carya</taxon>
    </lineage>
</organism>
<evidence type="ECO:0000256" key="3">
    <source>
        <dbReference type="ARBA" id="ARBA00022692"/>
    </source>
</evidence>
<evidence type="ECO:0000256" key="5">
    <source>
        <dbReference type="ARBA" id="ARBA00023136"/>
    </source>
</evidence>
<gene>
    <name evidence="7" type="ORF">CIPAW_12G064500</name>
</gene>
<keyword evidence="4 6" id="KW-1133">Transmembrane helix</keyword>
<evidence type="ECO:0000313" key="7">
    <source>
        <dbReference type="EMBL" id="KAG6633664.1"/>
    </source>
</evidence>
<dbReference type="Proteomes" id="UP000811609">
    <property type="component" value="Chromosome 12"/>
</dbReference>
<sequence>MALSNNVIGGINFIAMLLSIPIIGSGIWLSTEPDNSCVKILQWPVIILGILILVVALAGFVGGFWRVPWLLIFYLIAMLILIILLACLVVFIYMVTLRGSGHHVPSRNYLEYHLDDFSGWLRRRVQSPFKWDRIRNCLSSKTLCAELNQNYRMAQDFFNARISPLQSGCCKPPTECGYTFVNPTYWISPINTAADKDCLQWSNEQTQLCYSCNSCKAGLLANIKKEWIRADIILLVTLLALISVYLVGCCAFRNAKTEDLFTRYKHDNNYT</sequence>
<dbReference type="InterPro" id="IPR044991">
    <property type="entry name" value="TET_plant"/>
</dbReference>
<feature type="transmembrane region" description="Helical" evidence="6">
    <location>
        <begin position="71"/>
        <end position="97"/>
    </location>
</feature>
<feature type="transmembrane region" description="Helical" evidence="6">
    <location>
        <begin position="41"/>
        <end position="65"/>
    </location>
</feature>
<dbReference type="EMBL" id="CM031820">
    <property type="protein sequence ID" value="KAG6633664.1"/>
    <property type="molecule type" value="Genomic_DNA"/>
</dbReference>
<evidence type="ECO:0008006" key="9">
    <source>
        <dbReference type="Google" id="ProtNLM"/>
    </source>
</evidence>
<evidence type="ECO:0000256" key="6">
    <source>
        <dbReference type="SAM" id="Phobius"/>
    </source>
</evidence>
<dbReference type="GO" id="GO:0009734">
    <property type="term" value="P:auxin-activated signaling pathway"/>
    <property type="evidence" value="ECO:0007669"/>
    <property type="project" value="InterPro"/>
</dbReference>
<evidence type="ECO:0000313" key="8">
    <source>
        <dbReference type="Proteomes" id="UP000811609"/>
    </source>
</evidence>
<accession>A0A8T1NWR5</accession>
<comment type="caution">
    <text evidence="7">The sequence shown here is derived from an EMBL/GenBank/DDBJ whole genome shotgun (WGS) entry which is preliminary data.</text>
</comment>
<protein>
    <recommendedName>
        <fullName evidence="9">Protein TORNADO 2-like</fullName>
    </recommendedName>
</protein>
<feature type="transmembrane region" description="Helical" evidence="6">
    <location>
        <begin position="6"/>
        <end position="29"/>
    </location>
</feature>
<evidence type="ECO:0000256" key="4">
    <source>
        <dbReference type="ARBA" id="ARBA00022989"/>
    </source>
</evidence>
<dbReference type="AlphaFoldDB" id="A0A8T1NWR5"/>
<keyword evidence="5 6" id="KW-0472">Membrane</keyword>
<reference evidence="7" key="1">
    <citation type="submission" date="2020-12" db="EMBL/GenBank/DDBJ databases">
        <title>WGS assembly of Carya illinoinensis cv. Pawnee.</title>
        <authorList>
            <person name="Platts A."/>
            <person name="Shu S."/>
            <person name="Wright S."/>
            <person name="Barry K."/>
            <person name="Edger P."/>
            <person name="Pires J.C."/>
            <person name="Schmutz J."/>
        </authorList>
    </citation>
    <scope>NUCLEOTIDE SEQUENCE</scope>
    <source>
        <tissue evidence="7">Leaf</tissue>
    </source>
</reference>
<comment type="similarity">
    <text evidence="2">Belongs to the tetraspanin (TM4SF) family.</text>
</comment>